<feature type="transmembrane region" description="Helical" evidence="2">
    <location>
        <begin position="129"/>
        <end position="149"/>
    </location>
</feature>
<evidence type="ECO:0000256" key="1">
    <source>
        <dbReference type="SAM" id="MobiDB-lite"/>
    </source>
</evidence>
<feature type="transmembrane region" description="Helical" evidence="2">
    <location>
        <begin position="524"/>
        <end position="547"/>
    </location>
</feature>
<evidence type="ECO:0008006" key="5">
    <source>
        <dbReference type="Google" id="ProtNLM"/>
    </source>
</evidence>
<feature type="compositionally biased region" description="Polar residues" evidence="1">
    <location>
        <begin position="273"/>
        <end position="291"/>
    </location>
</feature>
<dbReference type="AlphaFoldDB" id="A0A6L9SQW7"/>
<dbReference type="Pfam" id="PF20176">
    <property type="entry name" value="DUF6541"/>
    <property type="match status" value="1"/>
</dbReference>
<dbReference type="Proteomes" id="UP000483293">
    <property type="component" value="Unassembled WGS sequence"/>
</dbReference>
<name>A0A6L9SQW7_9BIFI</name>
<evidence type="ECO:0000313" key="3">
    <source>
        <dbReference type="EMBL" id="NEG54838.1"/>
    </source>
</evidence>
<feature type="transmembrane region" description="Helical" evidence="2">
    <location>
        <begin position="455"/>
        <end position="473"/>
    </location>
</feature>
<feature type="transmembrane region" description="Helical" evidence="2">
    <location>
        <begin position="33"/>
        <end position="54"/>
    </location>
</feature>
<feature type="transmembrane region" description="Helical" evidence="2">
    <location>
        <begin position="485"/>
        <end position="504"/>
    </location>
</feature>
<reference evidence="3 4" key="1">
    <citation type="submission" date="2019-10" db="EMBL/GenBank/DDBJ databases">
        <title>Bifidobacterium from non-human primates.</title>
        <authorList>
            <person name="Modesto M."/>
        </authorList>
    </citation>
    <scope>NUCLEOTIDE SEQUENCE [LARGE SCALE GENOMIC DNA]</scope>
    <source>
        <strain evidence="3 4">SMA15</strain>
    </source>
</reference>
<dbReference type="EMBL" id="WHZV01000002">
    <property type="protein sequence ID" value="NEG54838.1"/>
    <property type="molecule type" value="Genomic_DNA"/>
</dbReference>
<feature type="region of interest" description="Disordered" evidence="1">
    <location>
        <begin position="259"/>
        <end position="342"/>
    </location>
</feature>
<dbReference type="InterPro" id="IPR046671">
    <property type="entry name" value="DUF6541"/>
</dbReference>
<keyword evidence="4" id="KW-1185">Reference proteome</keyword>
<organism evidence="3 4">
    <name type="scientific">Bifidobacterium platyrrhinorum</name>
    <dbReference type="NCBI Taxonomy" id="2661628"/>
    <lineage>
        <taxon>Bacteria</taxon>
        <taxon>Bacillati</taxon>
        <taxon>Actinomycetota</taxon>
        <taxon>Actinomycetes</taxon>
        <taxon>Bifidobacteriales</taxon>
        <taxon>Bifidobacteriaceae</taxon>
        <taxon>Bifidobacterium</taxon>
    </lineage>
</organism>
<proteinExistence type="predicted"/>
<gene>
    <name evidence="3" type="ORF">GFD21_03415</name>
</gene>
<keyword evidence="2" id="KW-0472">Membrane</keyword>
<keyword evidence="2" id="KW-0812">Transmembrane</keyword>
<feature type="transmembrane region" description="Helical" evidence="2">
    <location>
        <begin position="193"/>
        <end position="211"/>
    </location>
</feature>
<accession>A0A6L9SQW7</accession>
<feature type="compositionally biased region" description="Low complexity" evidence="1">
    <location>
        <begin position="259"/>
        <end position="269"/>
    </location>
</feature>
<feature type="transmembrane region" description="Helical" evidence="2">
    <location>
        <begin position="102"/>
        <end position="123"/>
    </location>
</feature>
<protein>
    <recommendedName>
        <fullName evidence="5">Transmembrane protein alanine and leucine rich</fullName>
    </recommendedName>
</protein>
<feature type="transmembrane region" description="Helical" evidence="2">
    <location>
        <begin position="223"/>
        <end position="244"/>
    </location>
</feature>
<feature type="compositionally biased region" description="Basic and acidic residues" evidence="1">
    <location>
        <begin position="172"/>
        <end position="185"/>
    </location>
</feature>
<evidence type="ECO:0000313" key="4">
    <source>
        <dbReference type="Proteomes" id="UP000483293"/>
    </source>
</evidence>
<dbReference type="RefSeq" id="WP_163196562.1">
    <property type="nucleotide sequence ID" value="NZ_WHZV01000002.1"/>
</dbReference>
<sequence>MQPKRQNISDAPLSSRDSAPATALHWRQRLVRVLPALPVLAGLVCAFAIVVVWFPKPVFSMPIQSSDAPGHYYFISKLMHEGLGAALRLWPNDSFYPPLFHILAYLCSAVVGLFTGTPLSIYAAFSVTWIISSGILFPVGMTLLCSYFLRHCGLPHEAAAMNPGSTTNRQDPTARETNERPERNRSHGLHAAVWMRSILLAFAPVLAVSSVCHPYTMLDAGPLVSYGFAMSLLPYLLYVSLRLLDAINALLAGMGHRGATGNTNANRGGIVSQRPSSIATSTDNTPLNQAGYTPEKSLPADDEPSRNPLSKARKSKERQGSEGAAGQSCKTPLNHPIEQEDPLSTPLPSCAPIHSLIVWLAATALCGAIMMLAHPRAMFTYALLMLPFIVLRLPWKFIAATFGVMVAGGAAFVVFMFATFKSDRYANPASWFHSHRPSKTLAESVMYALSDGLDGVPAALFAILLIVAAIVGIRYAMRGIARRNMIGLVAAFAFVAIVYVATVTLTGAVPNMLSAPWYRDENRIVAMLPLTTVPLVVCGMGAAAGALSRMTATRRPPEDSADGAPGHDSAETAPRTAATGTSVAVMHAAVMLMTLLLVAIAAMAQVVAPSRAATAERIAVNTSLTAGTDPVEQLTEAKIEVLKRAVARTGTDATIVSDPMNGSMYATSLYNATMLYPIMNAQSTGDGWIFGATEEAFASGDGARVLDTVCPIGAELPEYFLTMGDQATSLQSFPYKAQYDAFHNTDLIDAYVRDGVLVKVADYGSYGDGWALYRFGCGD</sequence>
<feature type="region of interest" description="Disordered" evidence="1">
    <location>
        <begin position="549"/>
        <end position="576"/>
    </location>
</feature>
<keyword evidence="2" id="KW-1133">Transmembrane helix</keyword>
<feature type="transmembrane region" description="Helical" evidence="2">
    <location>
        <begin position="584"/>
        <end position="608"/>
    </location>
</feature>
<evidence type="ECO:0000256" key="2">
    <source>
        <dbReference type="SAM" id="Phobius"/>
    </source>
</evidence>
<comment type="caution">
    <text evidence="3">The sequence shown here is derived from an EMBL/GenBank/DDBJ whole genome shotgun (WGS) entry which is preliminary data.</text>
</comment>
<feature type="transmembrane region" description="Helical" evidence="2">
    <location>
        <begin position="353"/>
        <end position="372"/>
    </location>
</feature>
<feature type="region of interest" description="Disordered" evidence="1">
    <location>
        <begin position="160"/>
        <end position="186"/>
    </location>
</feature>
<feature type="transmembrane region" description="Helical" evidence="2">
    <location>
        <begin position="402"/>
        <end position="420"/>
    </location>
</feature>